<evidence type="ECO:0000313" key="2">
    <source>
        <dbReference type="EMBL" id="MFD2068066.1"/>
    </source>
</evidence>
<sequence>MLTQLRKCIITCALVTVCIVSPSCDLITVPGSNEGLPEPATTVYTIKKGSHYATSNPLKRNSNSIIRFEATFDSTAVYKTQATENQGDINKLYGISDCNSPHQTNSARFGWRWLENRLEIHAYSYINGTRQSTYIGSVELGRASTYELELKDGLYVFTLDEKQVTLPRGCSGAGNGYQLYPYFGGDEAAPHEINIKIKVL</sequence>
<feature type="chain" id="PRO_5047266343" evidence="1">
    <location>
        <begin position="24"/>
        <end position="200"/>
    </location>
</feature>
<feature type="signal peptide" evidence="1">
    <location>
        <begin position="1"/>
        <end position="23"/>
    </location>
</feature>
<name>A0ABW4X0A4_9BACT</name>
<evidence type="ECO:0000313" key="3">
    <source>
        <dbReference type="Proteomes" id="UP001597369"/>
    </source>
</evidence>
<protein>
    <submittedName>
        <fullName evidence="2">Uncharacterized protein</fullName>
    </submittedName>
</protein>
<organism evidence="2 3">
    <name type="scientific">Pontibacter silvestris</name>
    <dbReference type="NCBI Taxonomy" id="2305183"/>
    <lineage>
        <taxon>Bacteria</taxon>
        <taxon>Pseudomonadati</taxon>
        <taxon>Bacteroidota</taxon>
        <taxon>Cytophagia</taxon>
        <taxon>Cytophagales</taxon>
        <taxon>Hymenobacteraceae</taxon>
        <taxon>Pontibacter</taxon>
    </lineage>
</organism>
<dbReference type="EMBL" id="JBHUHV010000042">
    <property type="protein sequence ID" value="MFD2068066.1"/>
    <property type="molecule type" value="Genomic_DNA"/>
</dbReference>
<keyword evidence="3" id="KW-1185">Reference proteome</keyword>
<dbReference type="RefSeq" id="WP_229962388.1">
    <property type="nucleotide sequence ID" value="NZ_JAJJWI010000022.1"/>
</dbReference>
<gene>
    <name evidence="2" type="ORF">ACFSKU_14320</name>
</gene>
<proteinExistence type="predicted"/>
<evidence type="ECO:0000256" key="1">
    <source>
        <dbReference type="SAM" id="SignalP"/>
    </source>
</evidence>
<comment type="caution">
    <text evidence="2">The sequence shown here is derived from an EMBL/GenBank/DDBJ whole genome shotgun (WGS) entry which is preliminary data.</text>
</comment>
<dbReference type="Proteomes" id="UP001597369">
    <property type="component" value="Unassembled WGS sequence"/>
</dbReference>
<accession>A0ABW4X0A4</accession>
<reference evidence="3" key="1">
    <citation type="journal article" date="2019" name="Int. J. Syst. Evol. Microbiol.">
        <title>The Global Catalogue of Microorganisms (GCM) 10K type strain sequencing project: providing services to taxonomists for standard genome sequencing and annotation.</title>
        <authorList>
            <consortium name="The Broad Institute Genomics Platform"/>
            <consortium name="The Broad Institute Genome Sequencing Center for Infectious Disease"/>
            <person name="Wu L."/>
            <person name="Ma J."/>
        </authorList>
    </citation>
    <scope>NUCLEOTIDE SEQUENCE [LARGE SCALE GENOMIC DNA]</scope>
    <source>
        <strain evidence="3">JCM 16545</strain>
    </source>
</reference>
<keyword evidence="1" id="KW-0732">Signal</keyword>